<dbReference type="Proteomes" id="UP000185841">
    <property type="component" value="Unassembled WGS sequence"/>
</dbReference>
<dbReference type="EMBL" id="FTMP01000012">
    <property type="protein sequence ID" value="SIR00327.1"/>
    <property type="molecule type" value="Genomic_DNA"/>
</dbReference>
<protein>
    <submittedName>
        <fullName evidence="1">Uncharacterized protein</fullName>
    </submittedName>
</protein>
<dbReference type="AlphaFoldDB" id="A0A1N6XDI0"/>
<accession>A0A1N6XDI0</accession>
<evidence type="ECO:0000313" key="1">
    <source>
        <dbReference type="EMBL" id="SIR00327.1"/>
    </source>
</evidence>
<sequence length="57" mass="6407">MRTYILAMFNKKTKQYTRYQCQASSFREAVAKAQADLNGLQDFPSMGKGVSHAPIHA</sequence>
<evidence type="ECO:0000313" key="2">
    <source>
        <dbReference type="Proteomes" id="UP000185841"/>
    </source>
</evidence>
<name>A0A1N6XDI0_AQUAC</name>
<dbReference type="RefSeq" id="WP_175613993.1">
    <property type="nucleotide sequence ID" value="NZ_FTMP01000012.1"/>
</dbReference>
<proteinExistence type="predicted"/>
<gene>
    <name evidence="1" type="ORF">SAMN05878282_11294</name>
</gene>
<reference evidence="1 2" key="1">
    <citation type="submission" date="2017-01" db="EMBL/GenBank/DDBJ databases">
        <authorList>
            <person name="Mah S.A."/>
            <person name="Swanson W.J."/>
            <person name="Moy G.W."/>
            <person name="Vacquier V.D."/>
        </authorList>
    </citation>
    <scope>NUCLEOTIDE SEQUENCE [LARGE SCALE GENOMIC DNA]</scope>
    <source>
        <strain evidence="1 2">RU36E</strain>
    </source>
</reference>
<organism evidence="1 2">
    <name type="scientific">Aquipseudomonas alcaligenes</name>
    <name type="common">Pseudomonas alcaligenes</name>
    <dbReference type="NCBI Taxonomy" id="43263"/>
    <lineage>
        <taxon>Bacteria</taxon>
        <taxon>Pseudomonadati</taxon>
        <taxon>Pseudomonadota</taxon>
        <taxon>Gammaproteobacteria</taxon>
        <taxon>Pseudomonadales</taxon>
        <taxon>Pseudomonadaceae</taxon>
        <taxon>Aquipseudomonas</taxon>
    </lineage>
</organism>